<organism evidence="2">
    <name type="scientific">Picea sitchensis</name>
    <name type="common">Sitka spruce</name>
    <name type="synonym">Pinus sitchensis</name>
    <dbReference type="NCBI Taxonomy" id="3332"/>
    <lineage>
        <taxon>Eukaryota</taxon>
        <taxon>Viridiplantae</taxon>
        <taxon>Streptophyta</taxon>
        <taxon>Embryophyta</taxon>
        <taxon>Tracheophyta</taxon>
        <taxon>Spermatophyta</taxon>
        <taxon>Pinopsida</taxon>
        <taxon>Pinidae</taxon>
        <taxon>Conifers I</taxon>
        <taxon>Pinales</taxon>
        <taxon>Pinaceae</taxon>
        <taxon>Picea</taxon>
    </lineage>
</organism>
<feature type="domain" description="Thiaminase-2/PQQC" evidence="1">
    <location>
        <begin position="147"/>
        <end position="234"/>
    </location>
</feature>
<reference evidence="2" key="1">
    <citation type="submission" date="2007-06" db="EMBL/GenBank/DDBJ databases">
        <title>Full length cDNA sequences from Sitka Spruce (Picea sitchensis).</title>
        <authorList>
            <person name="Ralph S.G."/>
            <person name="Chun H.E."/>
            <person name="Liao N."/>
            <person name="Ali J."/>
            <person name="Reid K."/>
            <person name="Kolosova N."/>
            <person name="Cooper N."/>
            <person name="Cullis C."/>
            <person name="Jancsik S."/>
            <person name="Moore R."/>
            <person name="Mayo M."/>
            <person name="Wagner S."/>
            <person name="Holt R.A."/>
            <person name="Jones S.J.M."/>
            <person name="Marra M.A."/>
            <person name="Ritland C.E."/>
            <person name="Ritland K."/>
            <person name="Bohlmann J."/>
        </authorList>
    </citation>
    <scope>NUCLEOTIDE SEQUENCE</scope>
    <source>
        <tissue evidence="2">Green portion of the leader tissue</tissue>
    </source>
</reference>
<evidence type="ECO:0000259" key="1">
    <source>
        <dbReference type="Pfam" id="PF03070"/>
    </source>
</evidence>
<dbReference type="Gene3D" id="3.40.50.1000">
    <property type="entry name" value="HAD superfamily/HAD-like"/>
    <property type="match status" value="1"/>
</dbReference>
<dbReference type="SUPFAM" id="SSF48613">
    <property type="entry name" value="Heme oxygenase-like"/>
    <property type="match status" value="1"/>
</dbReference>
<dbReference type="PANTHER" id="PTHR43198:SF2">
    <property type="entry name" value="SI:CH1073-67J19.1-RELATED"/>
    <property type="match status" value="1"/>
</dbReference>
<dbReference type="CDD" id="cd19368">
    <property type="entry name" value="TenA_C_AtTH2-like"/>
    <property type="match status" value="1"/>
</dbReference>
<dbReference type="EMBL" id="EF676556">
    <property type="protein sequence ID" value="ABR16455.1"/>
    <property type="molecule type" value="mRNA"/>
</dbReference>
<dbReference type="InterPro" id="IPR036412">
    <property type="entry name" value="HAD-like_sf"/>
</dbReference>
<name>B8LLC5_PICSI</name>
<dbReference type="InterPro" id="IPR004305">
    <property type="entry name" value="Thiaminase-2/PQQC"/>
</dbReference>
<dbReference type="Pfam" id="PF03070">
    <property type="entry name" value="TENA_THI-4"/>
    <property type="match status" value="2"/>
</dbReference>
<dbReference type="Gene3D" id="1.20.910.10">
    <property type="entry name" value="Heme oxygenase-like"/>
    <property type="match status" value="1"/>
</dbReference>
<dbReference type="InterPro" id="IPR050967">
    <property type="entry name" value="Thiamine_Salvage_TenA"/>
</dbReference>
<dbReference type="GO" id="GO:0005829">
    <property type="term" value="C:cytosol"/>
    <property type="evidence" value="ECO:0007669"/>
    <property type="project" value="TreeGrafter"/>
</dbReference>
<dbReference type="AlphaFoldDB" id="B8LLC5"/>
<evidence type="ECO:0000313" key="2">
    <source>
        <dbReference type="EMBL" id="ABR16455.1"/>
    </source>
</evidence>
<dbReference type="GO" id="GO:0006772">
    <property type="term" value="P:thiamine metabolic process"/>
    <property type="evidence" value="ECO:0007669"/>
    <property type="project" value="UniProtKB-ARBA"/>
</dbReference>
<dbReference type="SUPFAM" id="SSF56784">
    <property type="entry name" value="HAD-like"/>
    <property type="match status" value="1"/>
</dbReference>
<proteinExistence type="evidence at transcript level"/>
<protein>
    <recommendedName>
        <fullName evidence="1">Thiaminase-2/PQQC domain-containing protein</fullName>
    </recommendedName>
</protein>
<dbReference type="InterPro" id="IPR016084">
    <property type="entry name" value="Haem_Oase-like_multi-hlx"/>
</dbReference>
<feature type="domain" description="Thiaminase-2/PQQC" evidence="1">
    <location>
        <begin position="29"/>
        <end position="124"/>
    </location>
</feature>
<dbReference type="PANTHER" id="PTHR43198">
    <property type="entry name" value="BIFUNCTIONAL TH2 PROTEIN"/>
    <property type="match status" value="1"/>
</dbReference>
<accession>B8LLC5</accession>
<dbReference type="InterPro" id="IPR023214">
    <property type="entry name" value="HAD_sf"/>
</dbReference>
<sequence>MGVADEAGVARRLWTKFKKDTALAQYNSFVVALAAGTLNMTSFQQYMAQDAYFLKAFAQAYTMAEDCADDDDDKASIRELRKAAEEELNLHNSLAEDWDVEFAKECSPNMATVKYTEFLLATAAGKVEGGKGPSRSVTPFEKTKIAAYTVGAMTPCMRLYAFLGQEIVKALEPDCSNHPYKQWIETYSSAKFEASALQTEELLDKLAISLTGEELEVLRRLYYHALKLEIEFFSAQPFSQRTLVPMLKLGDSASRRYTIVSDFDLSCTVLDSSAVLAEIAILTTLKTEQNGAENLSDHKSSSELRKTWDALSSQYSEECEECLRKTLPPEEVGSFDYEGLHQSLEHLSQFEMEANSKVVESGVLEGINIDDIKKAGERLAFQDGCANFFEQILTKMDSLNVDVHIISVCWSGDIIRAAFSSSGLDGLQVHSNELTFVESVSTGGIDRRVESPVDKLKIFNNIWSSSKDQDTEHISIYIGDGLGDLLCLLQADIGIVIGTSSTLRRVGKRFGVSFVPLFSGLLKQERAYVEGSSCWTKQSGILYTVSSWSEIHAFILGSSN</sequence>
<dbReference type="FunFam" id="1.20.910.10:FF:000006">
    <property type="entry name" value="Bifunctional TH2 protein, mitochondrial"/>
    <property type="match status" value="1"/>
</dbReference>